<evidence type="ECO:0000313" key="3">
    <source>
        <dbReference type="EMBL" id="ETO06950.1"/>
    </source>
</evidence>
<evidence type="ECO:0008006" key="5">
    <source>
        <dbReference type="Google" id="ProtNLM"/>
    </source>
</evidence>
<feature type="transmembrane region" description="Helical" evidence="2">
    <location>
        <begin position="50"/>
        <end position="72"/>
    </location>
</feature>
<evidence type="ECO:0000313" key="4">
    <source>
        <dbReference type="Proteomes" id="UP000023152"/>
    </source>
</evidence>
<keyword evidence="4" id="KW-1185">Reference proteome</keyword>
<feature type="transmembrane region" description="Helical" evidence="2">
    <location>
        <begin position="186"/>
        <end position="206"/>
    </location>
</feature>
<evidence type="ECO:0000256" key="2">
    <source>
        <dbReference type="SAM" id="Phobius"/>
    </source>
</evidence>
<feature type="transmembrane region" description="Helical" evidence="2">
    <location>
        <begin position="78"/>
        <end position="103"/>
    </location>
</feature>
<evidence type="ECO:0000256" key="1">
    <source>
        <dbReference type="SAM" id="MobiDB-lite"/>
    </source>
</evidence>
<accession>X6M1V2</accession>
<keyword evidence="2" id="KW-1133">Transmembrane helix</keyword>
<feature type="compositionally biased region" description="Basic and acidic residues" evidence="1">
    <location>
        <begin position="561"/>
        <end position="570"/>
    </location>
</feature>
<feature type="compositionally biased region" description="Acidic residues" evidence="1">
    <location>
        <begin position="571"/>
        <end position="587"/>
    </location>
</feature>
<feature type="transmembrane region" description="Helical" evidence="2">
    <location>
        <begin position="256"/>
        <end position="283"/>
    </location>
</feature>
<dbReference type="EMBL" id="ASPP01026661">
    <property type="protein sequence ID" value="ETO06950.1"/>
    <property type="molecule type" value="Genomic_DNA"/>
</dbReference>
<sequence>MGGLSSNNIILIFVCIFNWSLSTICLFYLKRFWELRQFSVITKRHHILVVGFNLCILEYVCLEKPLVLYWSTLQRDDVAFWIVGVLEDITFSLGVYGCVAILLSRVWLLSYDIHLALANSQKQWLHYLSSKIENDPSFEKVAAYTWYINHKNTLGNEKYLLWRIVIPCVLLFAVLTNTLTRFNELTISYLIKTVTLIILILSSYYVWRYKLPSYYDTIYARLEIKLTIYLGAVCLVLYLSYSLWRVIDAMNRQTSFFFKLLIAQIPSVIFLFFVCLSSTFVVLKWTGLDNFYHEYKFQKENITTISKIFFFFAHTYTKKKFCIFGGGGGKTRKESKKMDLRKRRTLVMVRHELLYKKAKEQSHKLKGVRDQAQATTAPTTRLAVAKNPAQRHATFQSTETIGLQQLLASIFRPDETANSINIFTEVRQKDSQSASNRPPLALRDMLRVMHRLEIFMDFLFHEFSHENLLGFALIEFTQFEEHFLKKEGLQVPTQGGKHYVRKSMSSQEKITGIELMEDKLRIIEPSMTHSQVNLEQRDEAAAIPRKRVLASLSEVGELKLDKPESVHADGQEEEEPGDELDEEDEEEKTIIGTVQDGMPLKRQEEQQNPNNQSNHLHVGSGHVHALSSLFVPIER</sequence>
<dbReference type="Proteomes" id="UP000023152">
    <property type="component" value="Unassembled WGS sequence"/>
</dbReference>
<feature type="transmembrane region" description="Helical" evidence="2">
    <location>
        <begin position="6"/>
        <end position="29"/>
    </location>
</feature>
<protein>
    <recommendedName>
        <fullName evidence="5">RGS domain-containing protein</fullName>
    </recommendedName>
</protein>
<keyword evidence="2" id="KW-0472">Membrane</keyword>
<gene>
    <name evidence="3" type="ORF">RFI_30442</name>
</gene>
<name>X6M1V2_RETFI</name>
<keyword evidence="2" id="KW-0812">Transmembrane</keyword>
<feature type="transmembrane region" description="Helical" evidence="2">
    <location>
        <begin position="160"/>
        <end position="180"/>
    </location>
</feature>
<proteinExistence type="predicted"/>
<reference evidence="3 4" key="1">
    <citation type="journal article" date="2013" name="Curr. Biol.">
        <title>The Genome of the Foraminiferan Reticulomyxa filosa.</title>
        <authorList>
            <person name="Glockner G."/>
            <person name="Hulsmann N."/>
            <person name="Schleicher M."/>
            <person name="Noegel A.A."/>
            <person name="Eichinger L."/>
            <person name="Gallinger C."/>
            <person name="Pawlowski J."/>
            <person name="Sierra R."/>
            <person name="Euteneuer U."/>
            <person name="Pillet L."/>
            <person name="Moustafa A."/>
            <person name="Platzer M."/>
            <person name="Groth M."/>
            <person name="Szafranski K."/>
            <person name="Schliwa M."/>
        </authorList>
    </citation>
    <scope>NUCLEOTIDE SEQUENCE [LARGE SCALE GENOMIC DNA]</scope>
</reference>
<feature type="region of interest" description="Disordered" evidence="1">
    <location>
        <begin position="561"/>
        <end position="620"/>
    </location>
</feature>
<comment type="caution">
    <text evidence="3">The sequence shown here is derived from an EMBL/GenBank/DDBJ whole genome shotgun (WGS) entry which is preliminary data.</text>
</comment>
<dbReference type="AlphaFoldDB" id="X6M1V2"/>
<feature type="transmembrane region" description="Helical" evidence="2">
    <location>
        <begin position="226"/>
        <end position="244"/>
    </location>
</feature>
<organism evidence="3 4">
    <name type="scientific">Reticulomyxa filosa</name>
    <dbReference type="NCBI Taxonomy" id="46433"/>
    <lineage>
        <taxon>Eukaryota</taxon>
        <taxon>Sar</taxon>
        <taxon>Rhizaria</taxon>
        <taxon>Retaria</taxon>
        <taxon>Foraminifera</taxon>
        <taxon>Monothalamids</taxon>
        <taxon>Reticulomyxidae</taxon>
        <taxon>Reticulomyxa</taxon>
    </lineage>
</organism>